<reference evidence="2" key="1">
    <citation type="submission" date="2022-08" db="EMBL/GenBank/DDBJ databases">
        <authorList>
            <person name="Gutierrez-Valencia J."/>
        </authorList>
    </citation>
    <scope>NUCLEOTIDE SEQUENCE</scope>
</reference>
<evidence type="ECO:0000256" key="1">
    <source>
        <dbReference type="SAM" id="MobiDB-lite"/>
    </source>
</evidence>
<proteinExistence type="predicted"/>
<feature type="region of interest" description="Disordered" evidence="1">
    <location>
        <begin position="55"/>
        <end position="77"/>
    </location>
</feature>
<protein>
    <submittedName>
        <fullName evidence="2">Uncharacterized protein</fullName>
    </submittedName>
</protein>
<name>A0AAV0KUQ4_9ROSI</name>
<gene>
    <name evidence="2" type="ORF">LITE_LOCUS20515</name>
</gene>
<feature type="non-terminal residue" evidence="2">
    <location>
        <position position="1"/>
    </location>
</feature>
<dbReference type="AlphaFoldDB" id="A0AAV0KUQ4"/>
<comment type="caution">
    <text evidence="2">The sequence shown here is derived from an EMBL/GenBank/DDBJ whole genome shotgun (WGS) entry which is preliminary data.</text>
</comment>
<dbReference type="EMBL" id="CAMGYJ010000005">
    <property type="protein sequence ID" value="CAI0425701.1"/>
    <property type="molecule type" value="Genomic_DNA"/>
</dbReference>
<keyword evidence="3" id="KW-1185">Reference proteome</keyword>
<evidence type="ECO:0000313" key="2">
    <source>
        <dbReference type="EMBL" id="CAI0425701.1"/>
    </source>
</evidence>
<evidence type="ECO:0000313" key="3">
    <source>
        <dbReference type="Proteomes" id="UP001154282"/>
    </source>
</evidence>
<dbReference type="Proteomes" id="UP001154282">
    <property type="component" value="Unassembled WGS sequence"/>
</dbReference>
<accession>A0AAV0KUQ4</accession>
<organism evidence="2 3">
    <name type="scientific">Linum tenue</name>
    <dbReference type="NCBI Taxonomy" id="586396"/>
    <lineage>
        <taxon>Eukaryota</taxon>
        <taxon>Viridiplantae</taxon>
        <taxon>Streptophyta</taxon>
        <taxon>Embryophyta</taxon>
        <taxon>Tracheophyta</taxon>
        <taxon>Spermatophyta</taxon>
        <taxon>Magnoliopsida</taxon>
        <taxon>eudicotyledons</taxon>
        <taxon>Gunneridae</taxon>
        <taxon>Pentapetalae</taxon>
        <taxon>rosids</taxon>
        <taxon>fabids</taxon>
        <taxon>Malpighiales</taxon>
        <taxon>Linaceae</taxon>
        <taxon>Linum</taxon>
    </lineage>
</organism>
<sequence>LSILHSLSILTFHPIYFPSSSIKSICVKALPFATSESSLPSSCEHRRSLVLPRSSDSRPELLRRRRRSRGGETTKLW</sequence>